<comment type="caution">
    <text evidence="2">The sequence shown here is derived from an EMBL/GenBank/DDBJ whole genome shotgun (WGS) entry which is preliminary data.</text>
</comment>
<evidence type="ECO:0000256" key="1">
    <source>
        <dbReference type="SAM" id="Phobius"/>
    </source>
</evidence>
<dbReference type="Proteomes" id="UP000737171">
    <property type="component" value="Unassembled WGS sequence"/>
</dbReference>
<organism evidence="2 3">
    <name type="scientific">Pseudaquabacterium terrae</name>
    <dbReference type="NCBI Taxonomy" id="2732868"/>
    <lineage>
        <taxon>Bacteria</taxon>
        <taxon>Pseudomonadati</taxon>
        <taxon>Pseudomonadota</taxon>
        <taxon>Betaproteobacteria</taxon>
        <taxon>Burkholderiales</taxon>
        <taxon>Sphaerotilaceae</taxon>
        <taxon>Pseudaquabacterium</taxon>
    </lineage>
</organism>
<proteinExistence type="predicted"/>
<gene>
    <name evidence="2" type="ORF">HLB44_19565</name>
</gene>
<feature type="transmembrane region" description="Helical" evidence="1">
    <location>
        <begin position="28"/>
        <end position="48"/>
    </location>
</feature>
<dbReference type="EMBL" id="JABRWJ010000006">
    <property type="protein sequence ID" value="NRF69198.1"/>
    <property type="molecule type" value="Genomic_DNA"/>
</dbReference>
<keyword evidence="1" id="KW-0472">Membrane</keyword>
<keyword evidence="1" id="KW-1133">Transmembrane helix</keyword>
<accession>A0ABX2EKN7</accession>
<evidence type="ECO:0000313" key="3">
    <source>
        <dbReference type="Proteomes" id="UP000737171"/>
    </source>
</evidence>
<sequence>MVAALAAALVFLLWYPWPYSVLAGGTGLFLLITGVDVVMGPLITFAVFDRRKPWRELRRDLAVVVALQLAALVYGLYVMHAVRPVVMALEGDRLRVVTANDVVLEELPKALPPLQTLSNTGPLIIATATPSTADEQFDAIQQALGGLDMGMRPKFWRPWDDAARASSKAVARPLAEMRKRYPERAAELDAAIQRTGRTEQQLRYLPILARHADWIALVDAGSGDIIGFAPFNAY</sequence>
<keyword evidence="1" id="KW-0812">Transmembrane</keyword>
<reference evidence="2 3" key="1">
    <citation type="submission" date="2020-05" db="EMBL/GenBank/DDBJ databases">
        <title>Aquincola sp. isolate from soil.</title>
        <authorList>
            <person name="Han J."/>
            <person name="Kim D.-U."/>
        </authorList>
    </citation>
    <scope>NUCLEOTIDE SEQUENCE [LARGE SCALE GENOMIC DNA]</scope>
    <source>
        <strain evidence="2 3">S2</strain>
    </source>
</reference>
<protein>
    <submittedName>
        <fullName evidence="2">Pilus assembly protein</fullName>
    </submittedName>
</protein>
<keyword evidence="3" id="KW-1185">Reference proteome</keyword>
<feature type="transmembrane region" description="Helical" evidence="1">
    <location>
        <begin position="60"/>
        <end position="79"/>
    </location>
</feature>
<evidence type="ECO:0000313" key="2">
    <source>
        <dbReference type="EMBL" id="NRF69198.1"/>
    </source>
</evidence>
<name>A0ABX2EKN7_9BURK</name>